<proteinExistence type="predicted"/>
<protein>
    <submittedName>
        <fullName evidence="2">Uncharacterized protein</fullName>
    </submittedName>
</protein>
<dbReference type="EMBL" id="KI297640">
    <property type="protein sequence ID" value="ERZ99849.1"/>
    <property type="molecule type" value="Genomic_DNA"/>
</dbReference>
<keyword evidence="1" id="KW-1133">Transmembrane helix</keyword>
<dbReference type="AlphaFoldDB" id="U9SVB7"/>
<reference evidence="2" key="1">
    <citation type="submission" date="2013-07" db="EMBL/GenBank/DDBJ databases">
        <title>The genome of an arbuscular mycorrhizal fungus provides insights into the evolution of the oldest plant symbiosis.</title>
        <authorList>
            <consortium name="DOE Joint Genome Institute"/>
            <person name="Tisserant E."/>
            <person name="Malbreil M."/>
            <person name="Kuo A."/>
            <person name="Kohler A."/>
            <person name="Symeonidi A."/>
            <person name="Balestrini R."/>
            <person name="Charron P."/>
            <person name="Duensing N."/>
            <person name="Frei-dit-Frey N."/>
            <person name="Gianinazzi-Pearson V."/>
            <person name="Gilbert B."/>
            <person name="Handa Y."/>
            <person name="Hijri M."/>
            <person name="Kaul R."/>
            <person name="Kawaguchi M."/>
            <person name="Krajinski F."/>
            <person name="Lammers P."/>
            <person name="Lapierre D."/>
            <person name="Masclaux F.G."/>
            <person name="Murat C."/>
            <person name="Morin E."/>
            <person name="Ndikumana S."/>
            <person name="Pagni M."/>
            <person name="Petitpierre D."/>
            <person name="Requena N."/>
            <person name="Rosikiewicz P."/>
            <person name="Riley R."/>
            <person name="Saito K."/>
            <person name="San Clemente H."/>
            <person name="Shapiro H."/>
            <person name="van Tuinen D."/>
            <person name="Becard G."/>
            <person name="Bonfante P."/>
            <person name="Paszkowski U."/>
            <person name="Shachar-Hill Y."/>
            <person name="Young J.P."/>
            <person name="Sanders I.R."/>
            <person name="Henrissat B."/>
            <person name="Rensing S.A."/>
            <person name="Grigoriev I.V."/>
            <person name="Corradi N."/>
            <person name="Roux C."/>
            <person name="Martin F."/>
        </authorList>
    </citation>
    <scope>NUCLEOTIDE SEQUENCE</scope>
    <source>
        <strain evidence="2">DAOM 197198</strain>
    </source>
</reference>
<evidence type="ECO:0000256" key="1">
    <source>
        <dbReference type="SAM" id="Phobius"/>
    </source>
</evidence>
<sequence>MPNVVIITQAVNAGRITAANAEPPIGKINTVVANWTFKCLIPLPVISLIALLYTLSGNIKTIRYAIFI</sequence>
<feature type="transmembrane region" description="Helical" evidence="1">
    <location>
        <begin position="35"/>
        <end position="55"/>
    </location>
</feature>
<dbReference type="HOGENOM" id="CLU_2795265_0_0_1"/>
<keyword evidence="1" id="KW-0812">Transmembrane</keyword>
<keyword evidence="1" id="KW-0472">Membrane</keyword>
<accession>U9SVB7</accession>
<gene>
    <name evidence="2" type="ORF">GLOINDRAFT_334327</name>
</gene>
<evidence type="ECO:0000313" key="2">
    <source>
        <dbReference type="EMBL" id="ERZ99849.1"/>
    </source>
</evidence>
<organism evidence="2">
    <name type="scientific">Rhizophagus irregularis (strain DAOM 181602 / DAOM 197198 / MUCL 43194)</name>
    <name type="common">Arbuscular mycorrhizal fungus</name>
    <name type="synonym">Glomus intraradices</name>
    <dbReference type="NCBI Taxonomy" id="747089"/>
    <lineage>
        <taxon>Eukaryota</taxon>
        <taxon>Fungi</taxon>
        <taxon>Fungi incertae sedis</taxon>
        <taxon>Mucoromycota</taxon>
        <taxon>Glomeromycotina</taxon>
        <taxon>Glomeromycetes</taxon>
        <taxon>Glomerales</taxon>
        <taxon>Glomeraceae</taxon>
        <taxon>Rhizophagus</taxon>
    </lineage>
</organism>
<name>U9SVB7_RHIID</name>